<dbReference type="Proteomes" id="UP001061958">
    <property type="component" value="Unassembled WGS sequence"/>
</dbReference>
<dbReference type="EMBL" id="BQMJ01000072">
    <property type="protein sequence ID" value="GJQ15604.1"/>
    <property type="molecule type" value="Genomic_DNA"/>
</dbReference>
<dbReference type="AlphaFoldDB" id="A0A9C7Q4J3"/>
<reference evidence="1" key="1">
    <citation type="journal article" date="2022" name="Proc. Natl. Acad. Sci. U.S.A.">
        <title>Life cycle and functional genomics of the unicellular red alga Galdieria for elucidating algal and plant evolution and industrial use.</title>
        <authorList>
            <person name="Hirooka S."/>
            <person name="Itabashi T."/>
            <person name="Ichinose T.M."/>
            <person name="Onuma R."/>
            <person name="Fujiwara T."/>
            <person name="Yamashita S."/>
            <person name="Jong L.W."/>
            <person name="Tomita R."/>
            <person name="Iwane A.H."/>
            <person name="Miyagishima S.Y."/>
        </authorList>
    </citation>
    <scope>NUCLEOTIDE SEQUENCE</scope>
    <source>
        <strain evidence="1">NBRC 102759</strain>
    </source>
</reference>
<organism evidence="1 2">
    <name type="scientific">Galdieria partita</name>
    <dbReference type="NCBI Taxonomy" id="83374"/>
    <lineage>
        <taxon>Eukaryota</taxon>
        <taxon>Rhodophyta</taxon>
        <taxon>Bangiophyceae</taxon>
        <taxon>Galdieriales</taxon>
        <taxon>Galdieriaceae</taxon>
        <taxon>Galdieria</taxon>
    </lineage>
</organism>
<evidence type="ECO:0000313" key="2">
    <source>
        <dbReference type="Proteomes" id="UP001061958"/>
    </source>
</evidence>
<protein>
    <submittedName>
        <fullName evidence="1">Uncharacterized protein</fullName>
    </submittedName>
</protein>
<accession>A0A9C7Q4J3</accession>
<proteinExistence type="predicted"/>
<sequence length="702" mass="82061">MYKVAAVTTQEIQLSKFSTISYGIQLSFILNTVHRYKYALRKERNKSQHFEFAMENTVTLQELFRGGSIIDVSGFANKWLVDYPLIYRDVPIEIVSDVSELLKPKYLEQIIFPGRILLRKSTVTRWNQLVKAMLNPTMGVNIQIASSAEGLGKSIELYLFAIFGLYLGWIVQYFGRTNVLCQKYPDEGAMAKLYLCMIKYLNKDRWEHFGWKYPFEKFVEGVNIQGMTLLDLVNLGITKKSMTLAETVRDCIQNGVRSPNLLIMDEHNEIFRNVKKEYTSTIIATPLHELCHFLRYYSRMLNLPMAPCGVVLAGSQHHTFEDSLTSSGVLRYLRYIEPLSDEEFAEFERQPEYPALLTEKRETVISYTGKVPRQIQDLNDLSRKYSSYDFNKLIEICVAKFVSEASPKYLNYIESLNDRDLESFFEALSALLFPRTKRQNFILKTAYRDKGLVVVHEDETLRFYNLPARDVILDSWLKYAKSKLGNMIDEYRKRTGALKGSLYEKLFFIFYSLSRPTLTGWCPRYQLKYSFSLHSGDLRYFDGTLIDPMIDWMTDELWLYMPSNFARWDFIYYKNLPREEWSIWFFQLSISSFSDHNYGSSRIEHDFEGNECRISQLLNAIRGIKPGSRGYQVELQVERVDLKIGNSRRKRVASELSRVVVRDPNGIDCSDRVRFIYVSPYKSPKEVDANLSFIYFIEWSPD</sequence>
<evidence type="ECO:0000313" key="1">
    <source>
        <dbReference type="EMBL" id="GJQ15604.1"/>
    </source>
</evidence>
<name>A0A9C7Q4J3_9RHOD</name>
<comment type="caution">
    <text evidence="1">The sequence shown here is derived from an EMBL/GenBank/DDBJ whole genome shotgun (WGS) entry which is preliminary data.</text>
</comment>
<reference evidence="1" key="2">
    <citation type="submission" date="2022-01" db="EMBL/GenBank/DDBJ databases">
        <authorList>
            <person name="Hirooka S."/>
            <person name="Miyagishima S.Y."/>
        </authorList>
    </citation>
    <scope>NUCLEOTIDE SEQUENCE</scope>
    <source>
        <strain evidence="1">NBRC 102759</strain>
    </source>
</reference>
<keyword evidence="2" id="KW-1185">Reference proteome</keyword>
<gene>
    <name evidence="1" type="ORF">GpartN1_g7395.t1</name>
</gene>